<dbReference type="STRING" id="1160497.A0A1L9V5R0"/>
<keyword evidence="2" id="KW-0472">Membrane</keyword>
<feature type="transmembrane region" description="Helical" evidence="2">
    <location>
        <begin position="133"/>
        <end position="160"/>
    </location>
</feature>
<proteinExistence type="predicted"/>
<accession>A0A1L9V5R0</accession>
<dbReference type="RefSeq" id="XP_022395963.1">
    <property type="nucleotide sequence ID" value="XM_022539506.1"/>
</dbReference>
<feature type="region of interest" description="Disordered" evidence="1">
    <location>
        <begin position="1"/>
        <end position="118"/>
    </location>
</feature>
<name>A0A1L9V5R0_ASPGL</name>
<evidence type="ECO:0000313" key="4">
    <source>
        <dbReference type="Proteomes" id="UP000184300"/>
    </source>
</evidence>
<keyword evidence="2" id="KW-0812">Transmembrane</keyword>
<evidence type="ECO:0000313" key="3">
    <source>
        <dbReference type="EMBL" id="OJJ79265.1"/>
    </source>
</evidence>
<feature type="compositionally biased region" description="Polar residues" evidence="1">
    <location>
        <begin position="1"/>
        <end position="18"/>
    </location>
</feature>
<gene>
    <name evidence="3" type="ORF">ASPGLDRAFT_1062806</name>
</gene>
<protein>
    <submittedName>
        <fullName evidence="3">Uncharacterized protein</fullName>
    </submittedName>
</protein>
<dbReference type="EMBL" id="KV878920">
    <property type="protein sequence ID" value="OJJ79265.1"/>
    <property type="molecule type" value="Genomic_DNA"/>
</dbReference>
<dbReference type="GeneID" id="34455767"/>
<feature type="compositionally biased region" description="Basic and acidic residues" evidence="1">
    <location>
        <begin position="42"/>
        <end position="51"/>
    </location>
</feature>
<organism evidence="3 4">
    <name type="scientific">Aspergillus glaucus CBS 516.65</name>
    <dbReference type="NCBI Taxonomy" id="1160497"/>
    <lineage>
        <taxon>Eukaryota</taxon>
        <taxon>Fungi</taxon>
        <taxon>Dikarya</taxon>
        <taxon>Ascomycota</taxon>
        <taxon>Pezizomycotina</taxon>
        <taxon>Eurotiomycetes</taxon>
        <taxon>Eurotiomycetidae</taxon>
        <taxon>Eurotiales</taxon>
        <taxon>Aspergillaceae</taxon>
        <taxon>Aspergillus</taxon>
        <taxon>Aspergillus subgen. Aspergillus</taxon>
    </lineage>
</organism>
<feature type="compositionally biased region" description="Polar residues" evidence="1">
    <location>
        <begin position="25"/>
        <end position="41"/>
    </location>
</feature>
<evidence type="ECO:0000256" key="2">
    <source>
        <dbReference type="SAM" id="Phobius"/>
    </source>
</evidence>
<feature type="transmembrane region" description="Helical" evidence="2">
    <location>
        <begin position="180"/>
        <end position="205"/>
    </location>
</feature>
<keyword evidence="4" id="KW-1185">Reference proteome</keyword>
<evidence type="ECO:0000256" key="1">
    <source>
        <dbReference type="SAM" id="MobiDB-lite"/>
    </source>
</evidence>
<feature type="transmembrane region" description="Helical" evidence="2">
    <location>
        <begin position="709"/>
        <end position="730"/>
    </location>
</feature>
<dbReference type="Proteomes" id="UP000184300">
    <property type="component" value="Unassembled WGS sequence"/>
</dbReference>
<dbReference type="OrthoDB" id="4721035at2759"/>
<reference evidence="4" key="1">
    <citation type="journal article" date="2017" name="Genome Biol.">
        <title>Comparative genomics reveals high biological diversity and specific adaptations in the industrially and medically important fungal genus Aspergillus.</title>
        <authorList>
            <person name="de Vries R.P."/>
            <person name="Riley R."/>
            <person name="Wiebenga A."/>
            <person name="Aguilar-Osorio G."/>
            <person name="Amillis S."/>
            <person name="Uchima C.A."/>
            <person name="Anderluh G."/>
            <person name="Asadollahi M."/>
            <person name="Askin M."/>
            <person name="Barry K."/>
            <person name="Battaglia E."/>
            <person name="Bayram O."/>
            <person name="Benocci T."/>
            <person name="Braus-Stromeyer S.A."/>
            <person name="Caldana C."/>
            <person name="Canovas D."/>
            <person name="Cerqueira G.C."/>
            <person name="Chen F."/>
            <person name="Chen W."/>
            <person name="Choi C."/>
            <person name="Clum A."/>
            <person name="Dos Santos R.A."/>
            <person name="Damasio A.R."/>
            <person name="Diallinas G."/>
            <person name="Emri T."/>
            <person name="Fekete E."/>
            <person name="Flipphi M."/>
            <person name="Freyberg S."/>
            <person name="Gallo A."/>
            <person name="Gournas C."/>
            <person name="Habgood R."/>
            <person name="Hainaut M."/>
            <person name="Harispe M.L."/>
            <person name="Henrissat B."/>
            <person name="Hilden K.S."/>
            <person name="Hope R."/>
            <person name="Hossain A."/>
            <person name="Karabika E."/>
            <person name="Karaffa L."/>
            <person name="Karanyi Z."/>
            <person name="Krasevec N."/>
            <person name="Kuo A."/>
            <person name="Kusch H."/>
            <person name="LaButti K."/>
            <person name="Lagendijk E.L."/>
            <person name="Lapidus A."/>
            <person name="Levasseur A."/>
            <person name="Lindquist E."/>
            <person name="Lipzen A."/>
            <person name="Logrieco A.F."/>
            <person name="MacCabe A."/>
            <person name="Maekelae M.R."/>
            <person name="Malavazi I."/>
            <person name="Melin P."/>
            <person name="Meyer V."/>
            <person name="Mielnichuk N."/>
            <person name="Miskei M."/>
            <person name="Molnar A.P."/>
            <person name="Mule G."/>
            <person name="Ngan C.Y."/>
            <person name="Orejas M."/>
            <person name="Orosz E."/>
            <person name="Ouedraogo J.P."/>
            <person name="Overkamp K.M."/>
            <person name="Park H.-S."/>
            <person name="Perrone G."/>
            <person name="Piumi F."/>
            <person name="Punt P.J."/>
            <person name="Ram A.F."/>
            <person name="Ramon A."/>
            <person name="Rauscher S."/>
            <person name="Record E."/>
            <person name="Riano-Pachon D.M."/>
            <person name="Robert V."/>
            <person name="Roehrig J."/>
            <person name="Ruller R."/>
            <person name="Salamov A."/>
            <person name="Salih N.S."/>
            <person name="Samson R.A."/>
            <person name="Sandor E."/>
            <person name="Sanguinetti M."/>
            <person name="Schuetze T."/>
            <person name="Sepcic K."/>
            <person name="Shelest E."/>
            <person name="Sherlock G."/>
            <person name="Sophianopoulou V."/>
            <person name="Squina F.M."/>
            <person name="Sun H."/>
            <person name="Susca A."/>
            <person name="Todd R.B."/>
            <person name="Tsang A."/>
            <person name="Unkles S.E."/>
            <person name="van de Wiele N."/>
            <person name="van Rossen-Uffink D."/>
            <person name="Oliveira J.V."/>
            <person name="Vesth T.C."/>
            <person name="Visser J."/>
            <person name="Yu J.-H."/>
            <person name="Zhou M."/>
            <person name="Andersen M.R."/>
            <person name="Archer D.B."/>
            <person name="Baker S.E."/>
            <person name="Benoit I."/>
            <person name="Brakhage A.A."/>
            <person name="Braus G.H."/>
            <person name="Fischer R."/>
            <person name="Frisvad J.C."/>
            <person name="Goldman G.H."/>
            <person name="Houbraken J."/>
            <person name="Oakley B."/>
            <person name="Pocsi I."/>
            <person name="Scazzocchio C."/>
            <person name="Seiboth B."/>
            <person name="vanKuyk P.A."/>
            <person name="Wortman J."/>
            <person name="Dyer P.S."/>
            <person name="Grigoriev I.V."/>
        </authorList>
    </citation>
    <scope>NUCLEOTIDE SEQUENCE [LARGE SCALE GENOMIC DNA]</scope>
    <source>
        <strain evidence="4">CBS 516.65</strain>
    </source>
</reference>
<dbReference type="AlphaFoldDB" id="A0A1L9V5R0"/>
<keyword evidence="2" id="KW-1133">Transmembrane helix</keyword>
<sequence length="840" mass="91769">MASESQRQLLRPTESNPFSDPAPLSPQQSWDPLGFSQQTEDTAYHPVHDDSGVLEPQPRETGLGISHAETMPRVRKRTSQESSNAATSPGLLTPSPWGLPSPGPSPSASASTKDSAFRPVKCPSRAPILHRRLSWVSVTILLLALYATVFSGIYLVIGLLKPRWESRIGDGGLAPSTANLLSALFAKTIELSYVTVCVAFLGQVLSRRALMQGSRGISLSDMSMRTWIMQPGSLITHWENVKYSGLSFLGMITLTATLVAMLYTTAAEALVSPKLLMGPVKSTTLQGNVAASFANTLYLASHCDTPVTVAMDPVNRNITCLEMEHVGHAYHNYQQWITEWSDRVNNGNGTSTDQAARPRSTGSIYDNTTVTGSWIDIADMTALSSQHGRLVNNVTMAMPHGGVFSAAKDPINRIRQPHEASGQGKYSLEASVPSPAVNVLCVGMTKEELSPLIYTEWPNTSYPFSPTNWSVTPPPDIPRYPSWLNQTVVDDLFGFGEKYGQRPPVFGKYPKPYNSITNTTGLWPTDAIYLLGASPDFITDPPYVLCSLKAKQTGVCSTRYEAASSGASLYSHCEDAANDLQYNRTNKEVTEGVWEPDWKNVASGWANALSLGSGIADGQASNDRLLMQFVPGFDNTSHTFALNRTLPSISEALAVMAGSTLILSSQHSPLVHFWNYTEHILSPPTRQSFSASVQAVGYASGGTEKWQGVFYVILVFAFITSAICFVFLMLEVRGKQVTDFTEPPNLFALAMNSSSSARLQGACGGGPEGRQLKEKWFVGMEEEDEHYYMKAKAEESQPNVYHQGGRESLEMEDIQLKPVSPAVDDFRRVSQGNSFFSKLY</sequence>
<feature type="transmembrane region" description="Helical" evidence="2">
    <location>
        <begin position="243"/>
        <end position="263"/>
    </location>
</feature>
<dbReference type="VEuPathDB" id="FungiDB:ASPGLDRAFT_1062806"/>